<protein>
    <submittedName>
        <fullName evidence="1">PPE domain-containing protein</fullName>
    </submittedName>
</protein>
<gene>
    <name evidence="1" type="ORF">GCM10023205_71370</name>
</gene>
<reference evidence="2" key="1">
    <citation type="journal article" date="2019" name="Int. J. Syst. Evol. Microbiol.">
        <title>The Global Catalogue of Microorganisms (GCM) 10K type strain sequencing project: providing services to taxonomists for standard genome sequencing and annotation.</title>
        <authorList>
            <consortium name="The Broad Institute Genomics Platform"/>
            <consortium name="The Broad Institute Genome Sequencing Center for Infectious Disease"/>
            <person name="Wu L."/>
            <person name="Ma J."/>
        </authorList>
    </citation>
    <scope>NUCLEOTIDE SEQUENCE [LARGE SCALE GENOMIC DNA]</scope>
    <source>
        <strain evidence="2">JCM 17986</strain>
    </source>
</reference>
<dbReference type="RefSeq" id="WP_345679970.1">
    <property type="nucleotide sequence ID" value="NZ_BAABHS010000038.1"/>
</dbReference>
<keyword evidence="2" id="KW-1185">Reference proteome</keyword>
<proteinExistence type="predicted"/>
<accession>A0ABP9I7N9</accession>
<sequence>MGLSIEDLDTCSPDAVDAVAASWEKLSAAMTGDKASVDRDVIGPLAGAWISDDGRRAVQLIRYVGDQLEAVRAESGAMAAILREAAGKLRTAQNTLHQALDDARRNGITRQPDGRLTWTAMSDTAQSNLQGIADDIAKRITAAVEQATAADELAAMTLKANVDFGPKQDFNVHSLGADPTADAQRAADLLTKLDSKDGLSSTEMQELRLLVADNPGDPTFRLRLMYDLGPDGLLTATRMTGIPGGLPGVSAGDQQFIQTTLRDALSSSSAALAKDGRWMEQLRLAGQSATRDEWHESGVTFGYQSLDVLLRQGKYDTAFLTQVGEGLLDFDKNGMRKGDGWLTTDPKRDPVTGFMVALKNNPDAATAFFSGPKGKEHVSYVALEHALYDITDGSMTMPHRVQLDAFGEAVVAATTGRVTDAPMAEVVGNVMNTLGARDVPQVSDNSAPLRRSITEMLAKNSDSMHLGLTQTGAQKDLSAVPFAGPTASIPLEAMQNVLKGLVADPSNIEVLKEAEERFTRAGLSLTLSDPSPWDRGTRNAHVATFATAAGEAFGELDATVTDHMRNFGATKDESTTASDGRAERWTQAGVSGASAAATLRAAQVAAARTAALGRAVSVNPLVGFGLTIGTTGLNGLIGEFYDAHPAGAADDLKAPIHDVFTNGKEQVEGIMRTWAAENSAAYDGPTLVETAGLGYNSAFTPEQRPAG</sequence>
<evidence type="ECO:0000313" key="1">
    <source>
        <dbReference type="EMBL" id="GAA4989880.1"/>
    </source>
</evidence>
<dbReference type="Proteomes" id="UP001500466">
    <property type="component" value="Unassembled WGS sequence"/>
</dbReference>
<comment type="caution">
    <text evidence="1">The sequence shown here is derived from an EMBL/GenBank/DDBJ whole genome shotgun (WGS) entry which is preliminary data.</text>
</comment>
<organism evidence="1 2">
    <name type="scientific">Yinghuangia aomiensis</name>
    <dbReference type="NCBI Taxonomy" id="676205"/>
    <lineage>
        <taxon>Bacteria</taxon>
        <taxon>Bacillati</taxon>
        <taxon>Actinomycetota</taxon>
        <taxon>Actinomycetes</taxon>
        <taxon>Kitasatosporales</taxon>
        <taxon>Streptomycetaceae</taxon>
        <taxon>Yinghuangia</taxon>
    </lineage>
</organism>
<name>A0ABP9I7N9_9ACTN</name>
<evidence type="ECO:0000313" key="2">
    <source>
        <dbReference type="Proteomes" id="UP001500466"/>
    </source>
</evidence>
<dbReference type="EMBL" id="BAABHS010000038">
    <property type="protein sequence ID" value="GAA4989880.1"/>
    <property type="molecule type" value="Genomic_DNA"/>
</dbReference>